<keyword evidence="7" id="KW-0812">Transmembrane</keyword>
<feature type="domain" description="C2" evidence="8">
    <location>
        <begin position="302"/>
        <end position="423"/>
    </location>
</feature>
<feature type="transmembrane region" description="Helical" evidence="7">
    <location>
        <begin position="857"/>
        <end position="881"/>
    </location>
</feature>
<evidence type="ECO:0000256" key="5">
    <source>
        <dbReference type="ARBA" id="ARBA00023136"/>
    </source>
</evidence>
<accession>A0A2P6TKR4</accession>
<dbReference type="CDD" id="cd00030">
    <property type="entry name" value="C2"/>
    <property type="match status" value="1"/>
</dbReference>
<feature type="transmembrane region" description="Helical" evidence="7">
    <location>
        <begin position="962"/>
        <end position="981"/>
    </location>
</feature>
<feature type="region of interest" description="Disordered" evidence="6">
    <location>
        <begin position="1"/>
        <end position="22"/>
    </location>
</feature>
<feature type="transmembrane region" description="Helical" evidence="7">
    <location>
        <begin position="725"/>
        <end position="748"/>
    </location>
</feature>
<evidence type="ECO:0000256" key="1">
    <source>
        <dbReference type="ARBA" id="ARBA00004370"/>
    </source>
</evidence>
<evidence type="ECO:0000259" key="8">
    <source>
        <dbReference type="PROSITE" id="PS50004"/>
    </source>
</evidence>
<feature type="transmembrane region" description="Helical" evidence="7">
    <location>
        <begin position="893"/>
        <end position="910"/>
    </location>
</feature>
<evidence type="ECO:0000256" key="4">
    <source>
        <dbReference type="ARBA" id="ARBA00023121"/>
    </source>
</evidence>
<feature type="transmembrane region" description="Helical" evidence="7">
    <location>
        <begin position="825"/>
        <end position="845"/>
    </location>
</feature>
<feature type="transmembrane region" description="Helical" evidence="7">
    <location>
        <begin position="689"/>
        <end position="713"/>
    </location>
</feature>
<comment type="caution">
    <text evidence="10">The sequence shown here is derived from an EMBL/GenBank/DDBJ whole genome shotgun (WGS) entry which is preliminary data.</text>
</comment>
<dbReference type="OrthoDB" id="67700at2759"/>
<gene>
    <name evidence="10" type="ORF">C2E21_6128</name>
</gene>
<dbReference type="STRING" id="3076.A0A2P6TKR4"/>
<proteinExistence type="predicted"/>
<dbReference type="InterPro" id="IPR045050">
    <property type="entry name" value="Synaptotagmin_plant"/>
</dbReference>
<name>A0A2P6TKR4_CHLSO</name>
<dbReference type="GO" id="GO:0005783">
    <property type="term" value="C:endoplasmic reticulum"/>
    <property type="evidence" value="ECO:0007669"/>
    <property type="project" value="TreeGrafter"/>
</dbReference>
<keyword evidence="2" id="KW-0813">Transport</keyword>
<evidence type="ECO:0000256" key="3">
    <source>
        <dbReference type="ARBA" id="ARBA00023055"/>
    </source>
</evidence>
<evidence type="ECO:0000313" key="11">
    <source>
        <dbReference type="Proteomes" id="UP000239899"/>
    </source>
</evidence>
<feature type="transmembrane region" description="Helical" evidence="7">
    <location>
        <begin position="64"/>
        <end position="86"/>
    </location>
</feature>
<dbReference type="GO" id="GO:0006869">
    <property type="term" value="P:lipid transport"/>
    <property type="evidence" value="ECO:0007669"/>
    <property type="project" value="UniProtKB-KW"/>
</dbReference>
<reference evidence="10 11" key="1">
    <citation type="journal article" date="2018" name="Plant J.">
        <title>Genome sequences of Chlorella sorokiniana UTEX 1602 and Micractinium conductrix SAG 241.80: implications to maltose excretion by a green alga.</title>
        <authorList>
            <person name="Arriola M.B."/>
            <person name="Velmurugan N."/>
            <person name="Zhang Y."/>
            <person name="Plunkett M.H."/>
            <person name="Hondzo H."/>
            <person name="Barney B.M."/>
        </authorList>
    </citation>
    <scope>NUCLEOTIDE SEQUENCE [LARGE SCALE GENOMIC DNA]</scope>
    <source>
        <strain evidence="11">UTEX 1602</strain>
    </source>
</reference>
<dbReference type="Gene3D" id="2.60.40.150">
    <property type="entry name" value="C2 domain"/>
    <property type="match status" value="2"/>
</dbReference>
<dbReference type="EMBL" id="LHPG02000012">
    <property type="protein sequence ID" value="PRW44888.1"/>
    <property type="molecule type" value="Genomic_DNA"/>
</dbReference>
<feature type="domain" description="SMP-LTD" evidence="9">
    <location>
        <begin position="99"/>
        <end position="311"/>
    </location>
</feature>
<dbReference type="SUPFAM" id="SSF49562">
    <property type="entry name" value="C2 domain (Calcium/lipid-binding domain, CaLB)"/>
    <property type="match status" value="1"/>
</dbReference>
<comment type="subcellular location">
    <subcellularLocation>
        <location evidence="1">Membrane</location>
    </subcellularLocation>
</comment>
<dbReference type="InterPro" id="IPR035892">
    <property type="entry name" value="C2_domain_sf"/>
</dbReference>
<feature type="transmembrane region" description="Helical" evidence="7">
    <location>
        <begin position="987"/>
        <end position="1005"/>
    </location>
</feature>
<dbReference type="CDD" id="cd21677">
    <property type="entry name" value="SMP_SYT"/>
    <property type="match status" value="1"/>
</dbReference>
<evidence type="ECO:0000259" key="9">
    <source>
        <dbReference type="PROSITE" id="PS51847"/>
    </source>
</evidence>
<dbReference type="PROSITE" id="PS51847">
    <property type="entry name" value="SMP"/>
    <property type="match status" value="1"/>
</dbReference>
<evidence type="ECO:0000256" key="7">
    <source>
        <dbReference type="SAM" id="Phobius"/>
    </source>
</evidence>
<sequence length="1051" mass="113982">MQLDGATEGWAQNPAAAGGCPATAEGPAADLASLAQQVANLTQALAASRHPAAAAAATAPRGSFLAGAVFMLLLLGLVGGLAAYRFRYSLRRLSKRHEQRAVLRHLNDMDPAELRRLLGDTSLPAWVEDNVPQMLEENKPSWMRSIKLSHVRQAGMGPVSPEPTAVKVYSDTESRSDEIVMEIDFTWAGQQTMVFVVKPVPKAATHAATRLPIVDQIVDMVSNIVIIKAAIERFTLSGRLRVSLRPLMNQLPLIGSAQVSFTELPRFSFDLTLFGGDVSLLPGLETWLHGLIKDSVLRPLVLPEKLVIPLADVASPDSERPRALLQVTVIEAEHVPRMDIFTASDPYVELSVRERQKVRTQVVDNSKHPSWQEEFSLIVHYPQTQVLQAKMFDYDSFDRDDEIGRVEIPVKDLPHDEPLDDWFTIEPPHQDKPSSDKYLQAGGPLNAVSRAAQKTVGLLIRPWETAELLKPGHSARRLHKPCRLHLKIRLHEFAQEDVDAAVAAHWEPGDSAADLSRLSVDARKALRGGLLSLRVLRVGPGWRAWPPPSLLLGGWKRSIQVRAWLAGIQKQTSSVKGKRSAGQITVDQELEFVVDGDRAAQPHDIRLEVWDTRWRDEFKGRACVPFRHIHEARLWRGSVDLEEAPQGRLFLEASWTPLIAAGATAMAQSRDGGAATAAGSQAHSRLQRVAWLLVAFTAHFLAALNGVLARWLQTVAAPPAPAARLATLICLLSLATLLCFHAMPLLALTRWRHHQLERGGTTAGGAAGSAGSNDGSSGSKCGCSNDSEPWAEGTEKEVQLVQLSQVFFIAIVQCLLLRHRLPWQLWLAAAVTLGGSAMVVAPNISQSSAGSLGTTRGWIGFGLSVATVMSGGLALILMQATRHMGFTIQELQYWYLSAACLLLTAITLPLDGTDWGVMAVYWNATDWLVLALLGSIVFVGLAFALQHAVWQLGAPTVSLMAGLRLVSAILLSRLILGTSAVQTGVQIAGIAVTIASVTAFMWWSFRQARQRQGGAPSAAAAEALDDSEKAAASGKQESIGGGSKASNELVQ</sequence>
<feature type="compositionally biased region" description="Low complexity" evidence="6">
    <location>
        <begin position="769"/>
        <end position="779"/>
    </location>
</feature>
<evidence type="ECO:0000313" key="10">
    <source>
        <dbReference type="EMBL" id="PRW44888.1"/>
    </source>
</evidence>
<protein>
    <submittedName>
        <fullName evidence="10">Integral membrane single C2 domain</fullName>
    </submittedName>
</protein>
<keyword evidence="4" id="KW-0446">Lipid-binding</keyword>
<dbReference type="GO" id="GO:0008289">
    <property type="term" value="F:lipid binding"/>
    <property type="evidence" value="ECO:0007669"/>
    <property type="project" value="UniProtKB-KW"/>
</dbReference>
<dbReference type="InterPro" id="IPR031468">
    <property type="entry name" value="SMP_LBD"/>
</dbReference>
<evidence type="ECO:0000256" key="6">
    <source>
        <dbReference type="SAM" id="MobiDB-lite"/>
    </source>
</evidence>
<dbReference type="PANTHER" id="PTHR10774:SF190">
    <property type="entry name" value="C2 CALCIUM_LIPID-BINDING ENDONUCLEASE_EXONUCLEASE_PHOSPHATASE-RELATED"/>
    <property type="match status" value="1"/>
</dbReference>
<organism evidence="10 11">
    <name type="scientific">Chlorella sorokiniana</name>
    <name type="common">Freshwater green alga</name>
    <dbReference type="NCBI Taxonomy" id="3076"/>
    <lineage>
        <taxon>Eukaryota</taxon>
        <taxon>Viridiplantae</taxon>
        <taxon>Chlorophyta</taxon>
        <taxon>core chlorophytes</taxon>
        <taxon>Trebouxiophyceae</taxon>
        <taxon>Chlorellales</taxon>
        <taxon>Chlorellaceae</taxon>
        <taxon>Chlorella clade</taxon>
        <taxon>Chlorella</taxon>
    </lineage>
</organism>
<evidence type="ECO:0000256" key="2">
    <source>
        <dbReference type="ARBA" id="ARBA00022448"/>
    </source>
</evidence>
<keyword evidence="7" id="KW-1133">Transmembrane helix</keyword>
<keyword evidence="3" id="KW-0445">Lipid transport</keyword>
<keyword evidence="5 7" id="KW-0472">Membrane</keyword>
<dbReference type="Pfam" id="PF00168">
    <property type="entry name" value="C2"/>
    <property type="match status" value="2"/>
</dbReference>
<feature type="transmembrane region" description="Helical" evidence="7">
    <location>
        <begin position="930"/>
        <end position="950"/>
    </location>
</feature>
<dbReference type="Proteomes" id="UP000239899">
    <property type="component" value="Unassembled WGS sequence"/>
</dbReference>
<keyword evidence="11" id="KW-1185">Reference proteome</keyword>
<dbReference type="AlphaFoldDB" id="A0A2P6TKR4"/>
<feature type="region of interest" description="Disordered" evidence="6">
    <location>
        <begin position="1016"/>
        <end position="1051"/>
    </location>
</feature>
<dbReference type="PROSITE" id="PS50004">
    <property type="entry name" value="C2"/>
    <property type="match status" value="1"/>
</dbReference>
<feature type="region of interest" description="Disordered" evidence="6">
    <location>
        <begin position="760"/>
        <end position="788"/>
    </location>
</feature>
<dbReference type="InterPro" id="IPR000008">
    <property type="entry name" value="C2_dom"/>
</dbReference>
<dbReference type="PANTHER" id="PTHR10774">
    <property type="entry name" value="EXTENDED SYNAPTOTAGMIN-RELATED"/>
    <property type="match status" value="1"/>
</dbReference>
<dbReference type="SMART" id="SM00239">
    <property type="entry name" value="C2"/>
    <property type="match status" value="1"/>
</dbReference>
<dbReference type="GO" id="GO:0016020">
    <property type="term" value="C:membrane"/>
    <property type="evidence" value="ECO:0007669"/>
    <property type="project" value="UniProtKB-SubCell"/>
</dbReference>